<evidence type="ECO:0000313" key="1">
    <source>
        <dbReference type="EMBL" id="KAJ4729487.1"/>
    </source>
</evidence>
<accession>A0ACC1Z0Q8</accession>
<gene>
    <name evidence="1" type="ORF">OWV82_002262</name>
</gene>
<name>A0ACC1Z0Q8_MELAZ</name>
<organism evidence="1 2">
    <name type="scientific">Melia azedarach</name>
    <name type="common">Chinaberry tree</name>
    <dbReference type="NCBI Taxonomy" id="155640"/>
    <lineage>
        <taxon>Eukaryota</taxon>
        <taxon>Viridiplantae</taxon>
        <taxon>Streptophyta</taxon>
        <taxon>Embryophyta</taxon>
        <taxon>Tracheophyta</taxon>
        <taxon>Spermatophyta</taxon>
        <taxon>Magnoliopsida</taxon>
        <taxon>eudicotyledons</taxon>
        <taxon>Gunneridae</taxon>
        <taxon>Pentapetalae</taxon>
        <taxon>rosids</taxon>
        <taxon>malvids</taxon>
        <taxon>Sapindales</taxon>
        <taxon>Meliaceae</taxon>
        <taxon>Melia</taxon>
    </lineage>
</organism>
<comment type="caution">
    <text evidence="1">The sequence shown here is derived from an EMBL/GenBank/DDBJ whole genome shotgun (WGS) entry which is preliminary data.</text>
</comment>
<dbReference type="EMBL" id="CM051394">
    <property type="protein sequence ID" value="KAJ4729487.1"/>
    <property type="molecule type" value="Genomic_DNA"/>
</dbReference>
<proteinExistence type="predicted"/>
<reference evidence="1 2" key="1">
    <citation type="journal article" date="2023" name="Science">
        <title>Complex scaffold remodeling in plant triterpene biosynthesis.</title>
        <authorList>
            <person name="De La Pena R."/>
            <person name="Hodgson H."/>
            <person name="Liu J.C."/>
            <person name="Stephenson M.J."/>
            <person name="Martin A.C."/>
            <person name="Owen C."/>
            <person name="Harkess A."/>
            <person name="Leebens-Mack J."/>
            <person name="Jimenez L.E."/>
            <person name="Osbourn A."/>
            <person name="Sattely E.S."/>
        </authorList>
    </citation>
    <scope>NUCLEOTIDE SEQUENCE [LARGE SCALE GENOMIC DNA]</scope>
    <source>
        <strain evidence="2">cv. JPN11</strain>
        <tissue evidence="1">Leaf</tissue>
    </source>
</reference>
<evidence type="ECO:0000313" key="2">
    <source>
        <dbReference type="Proteomes" id="UP001164539"/>
    </source>
</evidence>
<sequence length="266" mass="29400">MESSVKKVLLTSDGDEISQNIAFHLAKRGCRLVLMGNESRLHSVAEKIMGSINGVEPVAVVRVDMEDDKEGAFDEAVDKACQILGKLDAFVHCYTYEGKMQDPLQLAEDEFRKLVKINFMASWFLLKAVGRRMKDYKTGGSIVFLTSIQGAERGLYPGAAAYGACAAGVQHLVRTAAMDIGKYKIRVNGIARGLHLQDEYPISVGKERAEKLVKEAAPLHRWLDAKNDLASTVIYLISDGSRYMTGTTIFVDGGQSITRPRMRSYM</sequence>
<protein>
    <submittedName>
        <fullName evidence="1">Reductase</fullName>
    </submittedName>
</protein>
<dbReference type="Proteomes" id="UP001164539">
    <property type="component" value="Chromosome 1"/>
</dbReference>
<keyword evidence="2" id="KW-1185">Reference proteome</keyword>